<dbReference type="GO" id="GO:0003700">
    <property type="term" value="F:DNA-binding transcription factor activity"/>
    <property type="evidence" value="ECO:0007669"/>
    <property type="project" value="TreeGrafter"/>
</dbReference>
<keyword evidence="1" id="KW-0805">Transcription regulation</keyword>
<evidence type="ECO:0000313" key="6">
    <source>
        <dbReference type="Proteomes" id="UP001139493"/>
    </source>
</evidence>
<dbReference type="SUPFAM" id="SSF46689">
    <property type="entry name" value="Homeodomain-like"/>
    <property type="match status" value="1"/>
</dbReference>
<dbReference type="Gene3D" id="1.10.10.60">
    <property type="entry name" value="Homeodomain-like"/>
    <property type="match status" value="1"/>
</dbReference>
<dbReference type="InterPro" id="IPR036271">
    <property type="entry name" value="Tet_transcr_reg_TetR-rel_C_sf"/>
</dbReference>
<protein>
    <submittedName>
        <fullName evidence="5">Transcriptional regulator, TetR family</fullName>
    </submittedName>
</protein>
<keyword evidence="2" id="KW-0238">DNA-binding</keyword>
<evidence type="ECO:0000313" key="5">
    <source>
        <dbReference type="EMBL" id="MCP2262747.1"/>
    </source>
</evidence>
<reference evidence="5" key="1">
    <citation type="submission" date="2022-06" db="EMBL/GenBank/DDBJ databases">
        <title>Genomic Encyclopedia of Archaeal and Bacterial Type Strains, Phase II (KMG-II): from individual species to whole genera.</title>
        <authorList>
            <person name="Goeker M."/>
        </authorList>
    </citation>
    <scope>NUCLEOTIDE SEQUENCE</scope>
    <source>
        <strain evidence="5">DSM 26652</strain>
    </source>
</reference>
<keyword evidence="6" id="KW-1185">Reference proteome</keyword>
<dbReference type="PANTHER" id="PTHR30055:SF234">
    <property type="entry name" value="HTH-TYPE TRANSCRIPTIONAL REGULATOR BETI"/>
    <property type="match status" value="1"/>
</dbReference>
<evidence type="ECO:0000256" key="2">
    <source>
        <dbReference type="ARBA" id="ARBA00023125"/>
    </source>
</evidence>
<sequence length="196" mass="21327">MTTGRTFTATARRAQIVDATVRVIAREGLSKASFGRIAAEAGLSSPGMISYHFADKDELLTVLGDTLLGDCVATIEHAVGRADGPAEGLRAYLTAFVRWQDTHRDEVDALWRLSAGWKRPGQPAAFDEGLLLEPLLRVLRAGRETGAFRPVRVEWVAQSILCAVEGFQQAFHDDPELDADAFADMLADLFERGIAA</sequence>
<dbReference type="Pfam" id="PF00440">
    <property type="entry name" value="TetR_N"/>
    <property type="match status" value="1"/>
</dbReference>
<organism evidence="5 6">
    <name type="scientific">Promicromonospora thailandica</name>
    <dbReference type="NCBI Taxonomy" id="765201"/>
    <lineage>
        <taxon>Bacteria</taxon>
        <taxon>Bacillati</taxon>
        <taxon>Actinomycetota</taxon>
        <taxon>Actinomycetes</taxon>
        <taxon>Micrococcales</taxon>
        <taxon>Promicromonosporaceae</taxon>
        <taxon>Promicromonospora</taxon>
    </lineage>
</organism>
<proteinExistence type="predicted"/>
<dbReference type="InterPro" id="IPR009057">
    <property type="entry name" value="Homeodomain-like_sf"/>
</dbReference>
<dbReference type="InterPro" id="IPR050109">
    <property type="entry name" value="HTH-type_TetR-like_transc_reg"/>
</dbReference>
<dbReference type="RefSeq" id="WP_253831645.1">
    <property type="nucleotide sequence ID" value="NZ_JAMTCS010000001.1"/>
</dbReference>
<evidence type="ECO:0000256" key="1">
    <source>
        <dbReference type="ARBA" id="ARBA00023015"/>
    </source>
</evidence>
<feature type="domain" description="HTH tetR-type" evidence="4">
    <location>
        <begin position="16"/>
        <end position="60"/>
    </location>
</feature>
<dbReference type="Proteomes" id="UP001139493">
    <property type="component" value="Unassembled WGS sequence"/>
</dbReference>
<evidence type="ECO:0000256" key="3">
    <source>
        <dbReference type="ARBA" id="ARBA00023163"/>
    </source>
</evidence>
<dbReference type="SUPFAM" id="SSF48498">
    <property type="entry name" value="Tetracyclin repressor-like, C-terminal domain"/>
    <property type="match status" value="1"/>
</dbReference>
<dbReference type="InterPro" id="IPR001647">
    <property type="entry name" value="HTH_TetR"/>
</dbReference>
<keyword evidence="3" id="KW-0804">Transcription</keyword>
<comment type="caution">
    <text evidence="5">The sequence shown here is derived from an EMBL/GenBank/DDBJ whole genome shotgun (WGS) entry which is preliminary data.</text>
</comment>
<evidence type="ECO:0000259" key="4">
    <source>
        <dbReference type="Pfam" id="PF00440"/>
    </source>
</evidence>
<dbReference type="GO" id="GO:0000976">
    <property type="term" value="F:transcription cis-regulatory region binding"/>
    <property type="evidence" value="ECO:0007669"/>
    <property type="project" value="TreeGrafter"/>
</dbReference>
<accession>A0A9X2FWU5</accession>
<name>A0A9X2FWU5_9MICO</name>
<dbReference type="AlphaFoldDB" id="A0A9X2FWU5"/>
<dbReference type="EMBL" id="JAMTCS010000001">
    <property type="protein sequence ID" value="MCP2262747.1"/>
    <property type="molecule type" value="Genomic_DNA"/>
</dbReference>
<gene>
    <name evidence="5" type="ORF">APR03_000070</name>
</gene>
<dbReference type="PANTHER" id="PTHR30055">
    <property type="entry name" value="HTH-TYPE TRANSCRIPTIONAL REGULATOR RUTR"/>
    <property type="match status" value="1"/>
</dbReference>
<dbReference type="Gene3D" id="1.10.357.10">
    <property type="entry name" value="Tetracycline Repressor, domain 2"/>
    <property type="match status" value="1"/>
</dbReference>